<gene>
    <name evidence="1" type="ORF">UFOPK3772_03203</name>
</gene>
<protein>
    <submittedName>
        <fullName evidence="1">Unannotated protein</fullName>
    </submittedName>
</protein>
<sequence>MGAIEGPAWEWVGSGSPHIRVAGHSHSQALRYAMERLDPSEKALVAVLDVAAETLLADDTYWPVVASTGRPVVVLWNGNQPNVVFMMSDDPITVIGPRGVLSEPIGRVIPYSMVKALWNPWLADLLQFLEGHPDPSLVTLLGTPPPKAEAEVRAGIAIEPYFVDLLAAQDLTPDTAPIVDTATRVATWDALQERMAEVAADFGMRFLPVPPEAHAADGTLPPQLSGPDATHANPDYGLMMWRHLIKKLVD</sequence>
<evidence type="ECO:0000313" key="1">
    <source>
        <dbReference type="EMBL" id="CAB4969264.1"/>
    </source>
</evidence>
<name>A0A6J7LUX4_9ZZZZ</name>
<proteinExistence type="predicted"/>
<dbReference type="AlphaFoldDB" id="A0A6J7LUX4"/>
<dbReference type="EMBL" id="CAFBNE010000170">
    <property type="protein sequence ID" value="CAB4969264.1"/>
    <property type="molecule type" value="Genomic_DNA"/>
</dbReference>
<accession>A0A6J7LUX4</accession>
<organism evidence="1">
    <name type="scientific">freshwater metagenome</name>
    <dbReference type="NCBI Taxonomy" id="449393"/>
    <lineage>
        <taxon>unclassified sequences</taxon>
        <taxon>metagenomes</taxon>
        <taxon>ecological metagenomes</taxon>
    </lineage>
</organism>
<reference evidence="1" key="1">
    <citation type="submission" date="2020-05" db="EMBL/GenBank/DDBJ databases">
        <authorList>
            <person name="Chiriac C."/>
            <person name="Salcher M."/>
            <person name="Ghai R."/>
            <person name="Kavagutti S V."/>
        </authorList>
    </citation>
    <scope>NUCLEOTIDE SEQUENCE</scope>
</reference>